<keyword evidence="1" id="KW-0812">Transmembrane</keyword>
<dbReference type="EMBL" id="QOWE01000012">
    <property type="protein sequence ID" value="RCR68568.1"/>
    <property type="molecule type" value="Genomic_DNA"/>
</dbReference>
<accession>A0A368JLN4</accession>
<keyword evidence="1" id="KW-0472">Membrane</keyword>
<dbReference type="AlphaFoldDB" id="A0A368JLN4"/>
<gene>
    <name evidence="2" type="ORF">DUE52_15745</name>
</gene>
<evidence type="ECO:0000313" key="3">
    <source>
        <dbReference type="Proteomes" id="UP000253383"/>
    </source>
</evidence>
<organism evidence="2 3">
    <name type="scientific">Larkinella punicea</name>
    <dbReference type="NCBI Taxonomy" id="2315727"/>
    <lineage>
        <taxon>Bacteria</taxon>
        <taxon>Pseudomonadati</taxon>
        <taxon>Bacteroidota</taxon>
        <taxon>Cytophagia</taxon>
        <taxon>Cytophagales</taxon>
        <taxon>Spirosomataceae</taxon>
        <taxon>Larkinella</taxon>
    </lineage>
</organism>
<dbReference type="Proteomes" id="UP000253383">
    <property type="component" value="Unassembled WGS sequence"/>
</dbReference>
<dbReference type="RefSeq" id="WP_114406987.1">
    <property type="nucleotide sequence ID" value="NZ_QOWE01000012.1"/>
</dbReference>
<sequence length="81" mass="9561">MSQLTQTRKWPTLKLSRWQIIQLSVLSLLITAMSFWRFQYEQVLPRINPVQMMMMQEHGDLNGQTFVKNTLPQTPVSKVQL</sequence>
<keyword evidence="3" id="KW-1185">Reference proteome</keyword>
<name>A0A368JLN4_9BACT</name>
<evidence type="ECO:0000256" key="1">
    <source>
        <dbReference type="SAM" id="Phobius"/>
    </source>
</evidence>
<reference evidence="2 3" key="1">
    <citation type="submission" date="2018-07" db="EMBL/GenBank/DDBJ databases">
        <title>Genome analysis of Larkinella rosea.</title>
        <authorList>
            <person name="Zhou Z."/>
            <person name="Wang G."/>
        </authorList>
    </citation>
    <scope>NUCLEOTIDE SEQUENCE [LARGE SCALE GENOMIC DNA]</scope>
    <source>
        <strain evidence="3">zzj9</strain>
    </source>
</reference>
<keyword evidence="1" id="KW-1133">Transmembrane helix</keyword>
<evidence type="ECO:0000313" key="2">
    <source>
        <dbReference type="EMBL" id="RCR68568.1"/>
    </source>
</evidence>
<feature type="transmembrane region" description="Helical" evidence="1">
    <location>
        <begin position="20"/>
        <end position="38"/>
    </location>
</feature>
<protein>
    <submittedName>
        <fullName evidence="2">Uncharacterized protein</fullName>
    </submittedName>
</protein>
<comment type="caution">
    <text evidence="2">The sequence shown here is derived from an EMBL/GenBank/DDBJ whole genome shotgun (WGS) entry which is preliminary data.</text>
</comment>
<dbReference type="OrthoDB" id="963520at2"/>
<proteinExistence type="predicted"/>